<dbReference type="PANTHER" id="PTHR45631:SF114">
    <property type="entry name" value="OS05G0525800 PROTEIN"/>
    <property type="match status" value="1"/>
</dbReference>
<dbReference type="STRING" id="888268.A0A1E5VLN3"/>
<gene>
    <name evidence="3" type="ORF">BAE44_0012943</name>
</gene>
<dbReference type="AlphaFoldDB" id="A0A1E5VLN3"/>
<protein>
    <recommendedName>
        <fullName evidence="2">Malectin-like domain-containing protein</fullName>
    </recommendedName>
</protein>
<keyword evidence="4" id="KW-1185">Reference proteome</keyword>
<comment type="subcellular location">
    <subcellularLocation>
        <location evidence="1">Membrane</location>
        <topology evidence="1">Single-pass membrane protein</topology>
    </subcellularLocation>
</comment>
<comment type="caution">
    <text evidence="3">The sequence shown here is derived from an EMBL/GenBank/DDBJ whole genome shotgun (WGS) entry which is preliminary data.</text>
</comment>
<dbReference type="OrthoDB" id="1429720at2759"/>
<organism evidence="3 4">
    <name type="scientific">Dichanthelium oligosanthes</name>
    <dbReference type="NCBI Taxonomy" id="888268"/>
    <lineage>
        <taxon>Eukaryota</taxon>
        <taxon>Viridiplantae</taxon>
        <taxon>Streptophyta</taxon>
        <taxon>Embryophyta</taxon>
        <taxon>Tracheophyta</taxon>
        <taxon>Spermatophyta</taxon>
        <taxon>Magnoliopsida</taxon>
        <taxon>Liliopsida</taxon>
        <taxon>Poales</taxon>
        <taxon>Poaceae</taxon>
        <taxon>PACMAD clade</taxon>
        <taxon>Panicoideae</taxon>
        <taxon>Panicodae</taxon>
        <taxon>Paniceae</taxon>
        <taxon>Dichantheliinae</taxon>
        <taxon>Dichanthelium</taxon>
    </lineage>
</organism>
<evidence type="ECO:0000313" key="3">
    <source>
        <dbReference type="EMBL" id="OEL26038.1"/>
    </source>
</evidence>
<proteinExistence type="predicted"/>
<dbReference type="Proteomes" id="UP000095767">
    <property type="component" value="Unassembled WGS sequence"/>
</dbReference>
<reference evidence="3 4" key="1">
    <citation type="submission" date="2016-09" db="EMBL/GenBank/DDBJ databases">
        <title>The draft genome of Dichanthelium oligosanthes: A C3 panicoid grass species.</title>
        <authorList>
            <person name="Studer A.J."/>
            <person name="Schnable J.C."/>
            <person name="Brutnell T.P."/>
        </authorList>
    </citation>
    <scope>NUCLEOTIDE SEQUENCE [LARGE SCALE GENOMIC DNA]</scope>
    <source>
        <strain evidence="4">cv. Kellogg 1175</strain>
        <tissue evidence="3">Leaf</tissue>
    </source>
</reference>
<evidence type="ECO:0000259" key="2">
    <source>
        <dbReference type="Pfam" id="PF12819"/>
    </source>
</evidence>
<dbReference type="PANTHER" id="PTHR45631">
    <property type="entry name" value="OS07G0107800 PROTEIN-RELATED"/>
    <property type="match status" value="1"/>
</dbReference>
<sequence length="127" mass="13558">MYGDYDGLARPPIFDLYIGVNSWTTVNITESDTAVIVEAVVVVPDDSVQVCLLNTGSGTPFMSGLDQRPLKNSLYPQVNAMQGLVLLGRMNFGPSDYTVVSTSDQTGQSSASLQSSGGSDNIYSIIR</sequence>
<dbReference type="Pfam" id="PF12819">
    <property type="entry name" value="Malectin_like"/>
    <property type="match status" value="1"/>
</dbReference>
<dbReference type="GO" id="GO:0016020">
    <property type="term" value="C:membrane"/>
    <property type="evidence" value="ECO:0007669"/>
    <property type="project" value="UniProtKB-SubCell"/>
</dbReference>
<name>A0A1E5VLN3_9POAL</name>
<feature type="domain" description="Malectin-like" evidence="2">
    <location>
        <begin position="1"/>
        <end position="104"/>
    </location>
</feature>
<dbReference type="InterPro" id="IPR024788">
    <property type="entry name" value="Malectin-like_Carb-bd_dom"/>
</dbReference>
<evidence type="ECO:0000313" key="4">
    <source>
        <dbReference type="Proteomes" id="UP000095767"/>
    </source>
</evidence>
<accession>A0A1E5VLN3</accession>
<dbReference type="EMBL" id="LWDX02035652">
    <property type="protein sequence ID" value="OEL26038.1"/>
    <property type="molecule type" value="Genomic_DNA"/>
</dbReference>
<evidence type="ECO:0000256" key="1">
    <source>
        <dbReference type="ARBA" id="ARBA00004167"/>
    </source>
</evidence>